<organism evidence="2 3">
    <name type="scientific">Sorangium cellulosum</name>
    <name type="common">Polyangium cellulosum</name>
    <dbReference type="NCBI Taxonomy" id="56"/>
    <lineage>
        <taxon>Bacteria</taxon>
        <taxon>Pseudomonadati</taxon>
        <taxon>Myxococcota</taxon>
        <taxon>Polyangia</taxon>
        <taxon>Polyangiales</taxon>
        <taxon>Polyangiaceae</taxon>
        <taxon>Sorangium</taxon>
    </lineage>
</organism>
<protein>
    <recommendedName>
        <fullName evidence="1">Transposase (putative) YhgA-like domain-containing protein</fullName>
    </recommendedName>
</protein>
<dbReference type="Proteomes" id="UP000075635">
    <property type="component" value="Unassembled WGS sequence"/>
</dbReference>
<sequence>MPKSPRKRALTSPHDALFQWTFSQREHAIGLLKAALPPEVVAAVRWSTLRIEKGSFVDRALRSRHSDLVLSARMGAGRIYVYTIIEHQRDVEALMVFRMGLYMMRLWERLTRDQPGLTELPPIMPVLIHHSDTGWTAARAFQDIVAARGPARAALLPHIPCFELRLVDVSGGRAGDVVEEALTALGKVVLWCLSVSGDDARLEREIGRIAAALDEVLQAPNGLAALEALLRYLVATHERLSVRKIGGILEKAAGLRAQEAVVTALDDIERRGRAQGRVQGRAQGRVQGRAQTLLELLAARFGAVPAEVSARILAADEATLVAWT</sequence>
<comment type="caution">
    <text evidence="2">The sequence shown here is derived from an EMBL/GenBank/DDBJ whole genome shotgun (WGS) entry which is preliminary data.</text>
</comment>
<dbReference type="GO" id="GO:1990238">
    <property type="term" value="F:double-stranded DNA endonuclease activity"/>
    <property type="evidence" value="ECO:0007669"/>
    <property type="project" value="TreeGrafter"/>
</dbReference>
<dbReference type="PANTHER" id="PTHR34611">
    <property type="match status" value="1"/>
</dbReference>
<dbReference type="InterPro" id="IPR051699">
    <property type="entry name" value="Rpn/YhgA-like_nuclease"/>
</dbReference>
<dbReference type="AlphaFoldDB" id="A0A150RZ37"/>
<evidence type="ECO:0000313" key="3">
    <source>
        <dbReference type="Proteomes" id="UP000075635"/>
    </source>
</evidence>
<dbReference type="EMBL" id="JEMB01001706">
    <property type="protein sequence ID" value="KYF85459.1"/>
    <property type="molecule type" value="Genomic_DNA"/>
</dbReference>
<evidence type="ECO:0000259" key="1">
    <source>
        <dbReference type="Pfam" id="PF04754"/>
    </source>
</evidence>
<evidence type="ECO:0000313" key="2">
    <source>
        <dbReference type="EMBL" id="KYF85459.1"/>
    </source>
</evidence>
<dbReference type="InterPro" id="IPR006842">
    <property type="entry name" value="Transposase_31"/>
</dbReference>
<name>A0A150RZ37_SORCE</name>
<gene>
    <name evidence="2" type="ORF">BE17_36920</name>
</gene>
<dbReference type="PANTHER" id="PTHR34611:SF2">
    <property type="entry name" value="INACTIVE RECOMBINATION-PROMOTING NUCLEASE-LIKE PROTEIN RPNE-RELATED"/>
    <property type="match status" value="1"/>
</dbReference>
<dbReference type="GO" id="GO:0006310">
    <property type="term" value="P:DNA recombination"/>
    <property type="evidence" value="ECO:0007669"/>
    <property type="project" value="TreeGrafter"/>
</dbReference>
<feature type="non-terminal residue" evidence="2">
    <location>
        <position position="324"/>
    </location>
</feature>
<reference evidence="2 3" key="1">
    <citation type="submission" date="2014-02" db="EMBL/GenBank/DDBJ databases">
        <title>The small core and large imbalanced accessory genome model reveals a collaborative survival strategy of Sorangium cellulosum strains in nature.</title>
        <authorList>
            <person name="Han K."/>
            <person name="Peng R."/>
            <person name="Blom J."/>
            <person name="Li Y.-Z."/>
        </authorList>
    </citation>
    <scope>NUCLEOTIDE SEQUENCE [LARGE SCALE GENOMIC DNA]</scope>
    <source>
        <strain evidence="2 3">So0011-07</strain>
    </source>
</reference>
<feature type="domain" description="Transposase (putative) YhgA-like" evidence="1">
    <location>
        <begin position="12"/>
        <end position="190"/>
    </location>
</feature>
<dbReference type="Pfam" id="PF04754">
    <property type="entry name" value="Transposase_31"/>
    <property type="match status" value="1"/>
</dbReference>
<accession>A0A150RZ37</accession>
<proteinExistence type="predicted"/>